<evidence type="ECO:0000256" key="3">
    <source>
        <dbReference type="ARBA" id="ARBA00012663"/>
    </source>
</evidence>
<evidence type="ECO:0000256" key="4">
    <source>
        <dbReference type="ARBA" id="ARBA00022801"/>
    </source>
</evidence>
<organism evidence="8 9">
    <name type="scientific">Kitasatospora arboriphila</name>
    <dbReference type="NCBI Taxonomy" id="258052"/>
    <lineage>
        <taxon>Bacteria</taxon>
        <taxon>Bacillati</taxon>
        <taxon>Actinomycetota</taxon>
        <taxon>Actinomycetes</taxon>
        <taxon>Kitasatosporales</taxon>
        <taxon>Streptomycetaceae</taxon>
        <taxon>Kitasatospora</taxon>
    </lineage>
</organism>
<keyword evidence="4" id="KW-0378">Hydrolase</keyword>
<protein>
    <recommendedName>
        <fullName evidence="3">beta-N-acetylhexosaminidase</fullName>
        <ecNumber evidence="3">3.2.1.52</ecNumber>
    </recommendedName>
</protein>
<evidence type="ECO:0000256" key="5">
    <source>
        <dbReference type="ARBA" id="ARBA00023295"/>
    </source>
</evidence>
<evidence type="ECO:0000256" key="6">
    <source>
        <dbReference type="SAM" id="MobiDB-lite"/>
    </source>
</evidence>
<dbReference type="EMBL" id="BAAALD010000063">
    <property type="protein sequence ID" value="GAA1104929.1"/>
    <property type="molecule type" value="Genomic_DNA"/>
</dbReference>
<dbReference type="Pfam" id="PF02838">
    <property type="entry name" value="Glyco_hydro_20b"/>
    <property type="match status" value="1"/>
</dbReference>
<dbReference type="InterPro" id="IPR035992">
    <property type="entry name" value="Ricin_B-like_lectins"/>
</dbReference>
<sequence length="688" mass="71236">MPRSAPRRPQPARSGTPHRRPSAVALAAAALGLTLLGLPAPTGPRAAQAPAAATMGSGLVPRPVLVQPDPAGGYPLTAQTAITTEAGSAEAARIGTGLAELLRPATGYPLAVRTAASAAAPADGIALLLTGADPSVGPEGYQLDVTATGVVIRAAQPQGLFNGVQTLRQLLPAPIESATVQPGPWTVPGGHIVDHPRYPYRGAMLDVARHFFTVAQVERHIDGLARYKINHLHLHLTDDQGWRIAVAGRPELTSIGGSTQVGGGPGGYYTQDDYRAIVAYAAAQNITVVPEVDLPGHINAALAATPELNCDGQAPPPYTGTDVGFSSLCLSTPAGRAAAEEFVDDVVGQLADLTPGPYLAIGGDEAHTTDPAQYADFMTWVQQDVARHGKTAAAWNQITGATLQPSTLVEDWDTTGDDPDLAAAAAAGTGLIMAPARFAYLDQKYTADTVLGQRWATPSGLEVRTAYDWDPDGYLQGAPASAVRGVEAPLWTETAATPQDLDHLSHPRLPALAELGWSPAAAHDFTDFARRIATHGPRWELLGIRYYRSPQIPWPAAPAGPTGPTGPVTAGAGRTCLAVTGGRTADGTPVDSRTACDATPAQTWTLGDDGTLRALGKCLDATGGGTANGTSVRLWTCNGTGAQTWQWSFGAGPALLNPASGRCLDATASGSLRLYDCGSTAAQVWHLP</sequence>
<evidence type="ECO:0000256" key="1">
    <source>
        <dbReference type="ARBA" id="ARBA00001231"/>
    </source>
</evidence>
<dbReference type="InterPro" id="IPR025705">
    <property type="entry name" value="Beta_hexosaminidase_sua/sub"/>
</dbReference>
<comment type="caution">
    <text evidence="8">The sequence shown here is derived from an EMBL/GenBank/DDBJ whole genome shotgun (WGS) entry which is preliminary data.</text>
</comment>
<name>A0ABN1TVI8_9ACTN</name>
<dbReference type="SUPFAM" id="SSF55545">
    <property type="entry name" value="beta-N-acetylhexosaminidase-like domain"/>
    <property type="match status" value="1"/>
</dbReference>
<evidence type="ECO:0000259" key="7">
    <source>
        <dbReference type="SMART" id="SM00458"/>
    </source>
</evidence>
<dbReference type="EC" id="3.2.1.52" evidence="3"/>
<keyword evidence="5" id="KW-0326">Glycosidase</keyword>
<feature type="region of interest" description="Disordered" evidence="6">
    <location>
        <begin position="1"/>
        <end position="21"/>
    </location>
</feature>
<dbReference type="SUPFAM" id="SSF50370">
    <property type="entry name" value="Ricin B-like lectins"/>
    <property type="match status" value="1"/>
</dbReference>
<dbReference type="Gene3D" id="3.20.20.80">
    <property type="entry name" value="Glycosidases"/>
    <property type="match status" value="1"/>
</dbReference>
<dbReference type="InterPro" id="IPR017853">
    <property type="entry name" value="GH"/>
</dbReference>
<reference evidence="8 9" key="1">
    <citation type="journal article" date="2019" name="Int. J. Syst. Evol. Microbiol.">
        <title>The Global Catalogue of Microorganisms (GCM) 10K type strain sequencing project: providing services to taxonomists for standard genome sequencing and annotation.</title>
        <authorList>
            <consortium name="The Broad Institute Genomics Platform"/>
            <consortium name="The Broad Institute Genome Sequencing Center for Infectious Disease"/>
            <person name="Wu L."/>
            <person name="Ma J."/>
        </authorList>
    </citation>
    <scope>NUCLEOTIDE SEQUENCE [LARGE SCALE GENOMIC DNA]</scope>
    <source>
        <strain evidence="8 9">JCM 13002</strain>
    </source>
</reference>
<dbReference type="Gene3D" id="2.80.10.50">
    <property type="match status" value="1"/>
</dbReference>
<evidence type="ECO:0000313" key="8">
    <source>
        <dbReference type="EMBL" id="GAA1104929.1"/>
    </source>
</evidence>
<dbReference type="PANTHER" id="PTHR22600">
    <property type="entry name" value="BETA-HEXOSAMINIDASE"/>
    <property type="match status" value="1"/>
</dbReference>
<dbReference type="CDD" id="cd06568">
    <property type="entry name" value="GH20_SpHex_like"/>
    <property type="match status" value="1"/>
</dbReference>
<dbReference type="Proteomes" id="UP001499987">
    <property type="component" value="Unassembled WGS sequence"/>
</dbReference>
<comment type="catalytic activity">
    <reaction evidence="1">
        <text>Hydrolysis of terminal non-reducing N-acetyl-D-hexosamine residues in N-acetyl-beta-D-hexosaminides.</text>
        <dbReference type="EC" id="3.2.1.52"/>
    </reaction>
</comment>
<keyword evidence="9" id="KW-1185">Reference proteome</keyword>
<feature type="domain" description="Ricin B lectin" evidence="7">
    <location>
        <begin position="563"/>
        <end position="688"/>
    </location>
</feature>
<proteinExistence type="inferred from homology"/>
<dbReference type="SMART" id="SM00458">
    <property type="entry name" value="RICIN"/>
    <property type="match status" value="1"/>
</dbReference>
<accession>A0ABN1TVI8</accession>
<dbReference type="PROSITE" id="PS50231">
    <property type="entry name" value="RICIN_B_LECTIN"/>
    <property type="match status" value="1"/>
</dbReference>
<dbReference type="InterPro" id="IPR000772">
    <property type="entry name" value="Ricin_B_lectin"/>
</dbReference>
<dbReference type="Pfam" id="PF00652">
    <property type="entry name" value="Ricin_B_lectin"/>
    <property type="match status" value="1"/>
</dbReference>
<dbReference type="Pfam" id="PF00728">
    <property type="entry name" value="Glyco_hydro_20"/>
    <property type="match status" value="1"/>
</dbReference>
<evidence type="ECO:0000313" key="9">
    <source>
        <dbReference type="Proteomes" id="UP001499987"/>
    </source>
</evidence>
<dbReference type="InterPro" id="IPR015882">
    <property type="entry name" value="HEX_bac_N"/>
</dbReference>
<comment type="similarity">
    <text evidence="2">Belongs to the glycosyl hydrolase 20 family.</text>
</comment>
<dbReference type="InterPro" id="IPR015883">
    <property type="entry name" value="Glyco_hydro_20_cat"/>
</dbReference>
<dbReference type="SUPFAM" id="SSF51445">
    <property type="entry name" value="(Trans)glycosidases"/>
    <property type="match status" value="1"/>
</dbReference>
<dbReference type="Gene3D" id="3.30.379.10">
    <property type="entry name" value="Chitobiase/beta-hexosaminidase domain 2-like"/>
    <property type="match status" value="1"/>
</dbReference>
<evidence type="ECO:0000256" key="2">
    <source>
        <dbReference type="ARBA" id="ARBA00006285"/>
    </source>
</evidence>
<dbReference type="PRINTS" id="PR00738">
    <property type="entry name" value="GLHYDRLASE20"/>
</dbReference>
<dbReference type="PANTHER" id="PTHR22600:SF57">
    <property type="entry name" value="BETA-N-ACETYLHEXOSAMINIDASE"/>
    <property type="match status" value="1"/>
</dbReference>
<dbReference type="InterPro" id="IPR029018">
    <property type="entry name" value="Hex-like_dom2"/>
</dbReference>
<gene>
    <name evidence="8" type="ORF">GCM10009663_53890</name>
</gene>
<dbReference type="CDD" id="cd23451">
    <property type="entry name" value="beta-trefoil_Ricin_laminarinase"/>
    <property type="match status" value="1"/>
</dbReference>
<dbReference type="RefSeq" id="WP_344626271.1">
    <property type="nucleotide sequence ID" value="NZ_BAAALD010000063.1"/>
</dbReference>